<dbReference type="GO" id="GO:0005525">
    <property type="term" value="F:GTP binding"/>
    <property type="evidence" value="ECO:0007669"/>
    <property type="project" value="UniProtKB-KW"/>
</dbReference>
<dbReference type="SUPFAM" id="SSF52540">
    <property type="entry name" value="P-loop containing nucleoside triphosphate hydrolases"/>
    <property type="match status" value="1"/>
</dbReference>
<dbReference type="Proteomes" id="UP000018467">
    <property type="component" value="Unassembled WGS sequence"/>
</dbReference>
<evidence type="ECO:0000313" key="4">
    <source>
        <dbReference type="Proteomes" id="UP000018467"/>
    </source>
</evidence>
<dbReference type="AlphaFoldDB" id="A0A3B1JEE8"/>
<dbReference type="InParanoid" id="A0A3B1JEE8"/>
<keyword evidence="2" id="KW-0342">GTP-binding</keyword>
<keyword evidence="1" id="KW-0547">Nucleotide-binding</keyword>
<dbReference type="PANTHER" id="PTHR24072">
    <property type="entry name" value="RHO FAMILY GTPASE"/>
    <property type="match status" value="1"/>
</dbReference>
<dbReference type="Gene3D" id="3.40.50.300">
    <property type="entry name" value="P-loop containing nucleotide triphosphate hydrolases"/>
    <property type="match status" value="1"/>
</dbReference>
<reference evidence="3" key="4">
    <citation type="submission" date="2025-09" db="UniProtKB">
        <authorList>
            <consortium name="Ensembl"/>
        </authorList>
    </citation>
    <scope>IDENTIFICATION</scope>
</reference>
<sequence>METIKCVLVGNKASENTCLLISFITNAFPKDYVPTVFKNYTLIITVDSSRPVVPKLRPAGRIRPASTFGPAP</sequence>
<dbReference type="InterPro" id="IPR027417">
    <property type="entry name" value="P-loop_NTPase"/>
</dbReference>
<protein>
    <submittedName>
        <fullName evidence="3">Uncharacterized protein</fullName>
    </submittedName>
</protein>
<evidence type="ECO:0000256" key="2">
    <source>
        <dbReference type="ARBA" id="ARBA00023134"/>
    </source>
</evidence>
<evidence type="ECO:0000256" key="1">
    <source>
        <dbReference type="ARBA" id="ARBA00022741"/>
    </source>
</evidence>
<dbReference type="GO" id="GO:0007264">
    <property type="term" value="P:small GTPase-mediated signal transduction"/>
    <property type="evidence" value="ECO:0007669"/>
    <property type="project" value="InterPro"/>
</dbReference>
<dbReference type="GO" id="GO:0003924">
    <property type="term" value="F:GTPase activity"/>
    <property type="evidence" value="ECO:0007669"/>
    <property type="project" value="InterPro"/>
</dbReference>
<name>A0A3B1JEE8_ASTMX</name>
<dbReference type="Ensembl" id="ENSAMXT00000049870.1">
    <property type="protein sequence ID" value="ENSAMXP00000039664.1"/>
    <property type="gene ID" value="ENSAMXG00000043739.1"/>
</dbReference>
<accession>A0A3B1JEE8</accession>
<evidence type="ECO:0000313" key="3">
    <source>
        <dbReference type="Ensembl" id="ENSAMXP00000039664.1"/>
    </source>
</evidence>
<keyword evidence="4" id="KW-1185">Reference proteome</keyword>
<dbReference type="InterPro" id="IPR001806">
    <property type="entry name" value="Small_GTPase"/>
</dbReference>
<reference evidence="3" key="3">
    <citation type="submission" date="2025-08" db="UniProtKB">
        <authorList>
            <consortium name="Ensembl"/>
        </authorList>
    </citation>
    <scope>IDENTIFICATION</scope>
</reference>
<dbReference type="STRING" id="7994.ENSAMXP00000039664"/>
<dbReference type="Pfam" id="PF00071">
    <property type="entry name" value="Ras"/>
    <property type="match status" value="1"/>
</dbReference>
<proteinExistence type="predicted"/>
<organism evidence="3 4">
    <name type="scientific">Astyanax mexicanus</name>
    <name type="common">Blind cave fish</name>
    <name type="synonym">Astyanax fasciatus mexicanus</name>
    <dbReference type="NCBI Taxonomy" id="7994"/>
    <lineage>
        <taxon>Eukaryota</taxon>
        <taxon>Metazoa</taxon>
        <taxon>Chordata</taxon>
        <taxon>Craniata</taxon>
        <taxon>Vertebrata</taxon>
        <taxon>Euteleostomi</taxon>
        <taxon>Actinopterygii</taxon>
        <taxon>Neopterygii</taxon>
        <taxon>Teleostei</taxon>
        <taxon>Ostariophysi</taxon>
        <taxon>Characiformes</taxon>
        <taxon>Characoidei</taxon>
        <taxon>Acestrorhamphidae</taxon>
        <taxon>Acestrorhamphinae</taxon>
        <taxon>Astyanax</taxon>
    </lineage>
</organism>
<dbReference type="InterPro" id="IPR003578">
    <property type="entry name" value="Small_GTPase_Rho"/>
</dbReference>
<dbReference type="PRINTS" id="PR00449">
    <property type="entry name" value="RASTRNSFRMNG"/>
</dbReference>
<reference evidence="4" key="2">
    <citation type="journal article" date="2014" name="Nat. Commun.">
        <title>The cavefish genome reveals candidate genes for eye loss.</title>
        <authorList>
            <person name="McGaugh S.E."/>
            <person name="Gross J.B."/>
            <person name="Aken B."/>
            <person name="Blin M."/>
            <person name="Borowsky R."/>
            <person name="Chalopin D."/>
            <person name="Hinaux H."/>
            <person name="Jeffery W.R."/>
            <person name="Keene A."/>
            <person name="Ma L."/>
            <person name="Minx P."/>
            <person name="Murphy D."/>
            <person name="O'Quin K.E."/>
            <person name="Retaux S."/>
            <person name="Rohner N."/>
            <person name="Searle S.M."/>
            <person name="Stahl B.A."/>
            <person name="Tabin C."/>
            <person name="Volff J.N."/>
            <person name="Yoshizawa M."/>
            <person name="Warren W.C."/>
        </authorList>
    </citation>
    <scope>NUCLEOTIDE SEQUENCE [LARGE SCALE GENOMIC DNA]</scope>
    <source>
        <strain evidence="4">female</strain>
    </source>
</reference>
<reference evidence="4" key="1">
    <citation type="submission" date="2013-03" db="EMBL/GenBank/DDBJ databases">
        <authorList>
            <person name="Jeffery W."/>
            <person name="Warren W."/>
            <person name="Wilson R.K."/>
        </authorList>
    </citation>
    <scope>NUCLEOTIDE SEQUENCE</scope>
    <source>
        <strain evidence="4">female</strain>
    </source>
</reference>